<evidence type="ECO:0000313" key="1">
    <source>
        <dbReference type="EMBL" id="KAA0047173.1"/>
    </source>
</evidence>
<dbReference type="AlphaFoldDB" id="A0A5A7TUC6"/>
<dbReference type="EMBL" id="SSTE01013280">
    <property type="protein sequence ID" value="KAA0047173.1"/>
    <property type="molecule type" value="Genomic_DNA"/>
</dbReference>
<proteinExistence type="predicted"/>
<reference evidence="1 2" key="1">
    <citation type="submission" date="2019-08" db="EMBL/GenBank/DDBJ databases">
        <title>Draft genome sequences of two oriental melons (Cucumis melo L. var makuwa).</title>
        <authorList>
            <person name="Kwon S.-Y."/>
        </authorList>
    </citation>
    <scope>NUCLEOTIDE SEQUENCE [LARGE SCALE GENOMIC DNA]</scope>
    <source>
        <strain evidence="2">cv. SW 3</strain>
        <tissue evidence="1">Leaf</tissue>
    </source>
</reference>
<name>A0A5A7TUC6_CUCMM</name>
<dbReference type="Proteomes" id="UP000321393">
    <property type="component" value="Unassembled WGS sequence"/>
</dbReference>
<organism evidence="1 2">
    <name type="scientific">Cucumis melo var. makuwa</name>
    <name type="common">Oriental melon</name>
    <dbReference type="NCBI Taxonomy" id="1194695"/>
    <lineage>
        <taxon>Eukaryota</taxon>
        <taxon>Viridiplantae</taxon>
        <taxon>Streptophyta</taxon>
        <taxon>Embryophyta</taxon>
        <taxon>Tracheophyta</taxon>
        <taxon>Spermatophyta</taxon>
        <taxon>Magnoliopsida</taxon>
        <taxon>eudicotyledons</taxon>
        <taxon>Gunneridae</taxon>
        <taxon>Pentapetalae</taxon>
        <taxon>rosids</taxon>
        <taxon>fabids</taxon>
        <taxon>Cucurbitales</taxon>
        <taxon>Cucurbitaceae</taxon>
        <taxon>Benincaseae</taxon>
        <taxon>Cucumis</taxon>
    </lineage>
</organism>
<comment type="caution">
    <text evidence="1">The sequence shown here is derived from an EMBL/GenBank/DDBJ whole genome shotgun (WGS) entry which is preliminary data.</text>
</comment>
<gene>
    <name evidence="1" type="ORF">E6C27_scaffold83G00480</name>
</gene>
<sequence length="249" mass="28047">MIRVIRRDRSQPDCLSISFGYTTDQFVLGVPLGSPKTSYVPTGSHATRVQERASSWVPLFRTLMGSEGKGKGKMASDREGSVTCHMGTQFCFCVYVSVFQHSVFNENKRPAATRVHETERESVGDGRLANGWMTNLEDSSAAGHSQVEVGDVRTVKNNRVGDRGADGDAEIKKKKEMERVWGCADDRWKRNWGWMEASARYVEGGPANWTRKIGLSAVKDDQRKIGLLTQKDHRRWKIRLLARKDNRGL</sequence>
<evidence type="ECO:0000313" key="2">
    <source>
        <dbReference type="Proteomes" id="UP000321393"/>
    </source>
</evidence>
<accession>A0A5A7TUC6</accession>
<protein>
    <submittedName>
        <fullName evidence="1">Uncharacterized protein</fullName>
    </submittedName>
</protein>